<protein>
    <submittedName>
        <fullName evidence="1">Uncharacterized protein</fullName>
    </submittedName>
</protein>
<reference evidence="1 2" key="1">
    <citation type="journal article" date="2018" name="Environ. Microbiol.">
        <title>Novel energy conservation strategies and behaviour of Pelotomaculum schinkii driving syntrophic propionate catabolism.</title>
        <authorList>
            <person name="Hidalgo-Ahumada C.A.P."/>
            <person name="Nobu M.K."/>
            <person name="Narihiro T."/>
            <person name="Tamaki H."/>
            <person name="Liu W.T."/>
            <person name="Kamagata Y."/>
            <person name="Stams A.J.M."/>
            <person name="Imachi H."/>
            <person name="Sousa D.Z."/>
        </authorList>
    </citation>
    <scope>NUCLEOTIDE SEQUENCE [LARGE SCALE GENOMIC DNA]</scope>
    <source>
        <strain evidence="1 2">HH</strain>
    </source>
</reference>
<keyword evidence="2" id="KW-1185">Reference proteome</keyword>
<dbReference type="Proteomes" id="UP000298324">
    <property type="component" value="Unassembled WGS sequence"/>
</dbReference>
<accession>A0A4Y7R7U4</accession>
<evidence type="ECO:0000313" key="1">
    <source>
        <dbReference type="EMBL" id="TEB05045.1"/>
    </source>
</evidence>
<name>A0A4Y7R7U4_9FIRM</name>
<gene>
    <name evidence="1" type="ORF">Psch_03808</name>
</gene>
<comment type="caution">
    <text evidence="1">The sequence shown here is derived from an EMBL/GenBank/DDBJ whole genome shotgun (WGS) entry which is preliminary data.</text>
</comment>
<evidence type="ECO:0000313" key="2">
    <source>
        <dbReference type="Proteomes" id="UP000298324"/>
    </source>
</evidence>
<sequence length="43" mass="4840">MDSALFHELAELAPCDIVVRAILKEMAITGLMKNYIFCDNIII</sequence>
<organism evidence="1 2">
    <name type="scientific">Pelotomaculum schinkii</name>
    <dbReference type="NCBI Taxonomy" id="78350"/>
    <lineage>
        <taxon>Bacteria</taxon>
        <taxon>Bacillati</taxon>
        <taxon>Bacillota</taxon>
        <taxon>Clostridia</taxon>
        <taxon>Eubacteriales</taxon>
        <taxon>Desulfotomaculaceae</taxon>
        <taxon>Pelotomaculum</taxon>
    </lineage>
</organism>
<dbReference type="AlphaFoldDB" id="A0A4Y7R7U4"/>
<dbReference type="EMBL" id="QFGA01000003">
    <property type="protein sequence ID" value="TEB05045.1"/>
    <property type="molecule type" value="Genomic_DNA"/>
</dbReference>
<proteinExistence type="predicted"/>